<comment type="caution">
    <text evidence="3">The sequence shown here is derived from an EMBL/GenBank/DDBJ whole genome shotgun (WGS) entry which is preliminary data.</text>
</comment>
<dbReference type="GO" id="GO:0008270">
    <property type="term" value="F:zinc ion binding"/>
    <property type="evidence" value="ECO:0007669"/>
    <property type="project" value="UniProtKB-KW"/>
</dbReference>
<keyword evidence="4" id="KW-1185">Reference proteome</keyword>
<reference evidence="3" key="1">
    <citation type="submission" date="2019-06" db="EMBL/GenBank/DDBJ databases">
        <authorList>
            <person name="Zheng W."/>
        </authorList>
    </citation>
    <scope>NUCLEOTIDE SEQUENCE</scope>
    <source>
        <strain evidence="3">QDHG01</strain>
    </source>
</reference>
<keyword evidence="1" id="KW-0862">Zinc</keyword>
<dbReference type="EMBL" id="RRYP01028344">
    <property type="protein sequence ID" value="TNV71749.1"/>
    <property type="molecule type" value="Genomic_DNA"/>
</dbReference>
<protein>
    <recommendedName>
        <fullName evidence="2">RING-type domain-containing protein</fullName>
    </recommendedName>
</protein>
<keyword evidence="1" id="KW-0863">Zinc-finger</keyword>
<dbReference type="PANTHER" id="PTHR46359">
    <property type="entry name" value="GEO07743P1"/>
    <property type="match status" value="1"/>
</dbReference>
<dbReference type="InterPro" id="IPR001841">
    <property type="entry name" value="Znf_RING"/>
</dbReference>
<dbReference type="SMART" id="SM00184">
    <property type="entry name" value="RING"/>
    <property type="match status" value="1"/>
</dbReference>
<evidence type="ECO:0000313" key="3">
    <source>
        <dbReference type="EMBL" id="TNV71749.1"/>
    </source>
</evidence>
<gene>
    <name evidence="3" type="ORF">FGO68_gene7489</name>
</gene>
<dbReference type="OrthoDB" id="8062037at2759"/>
<evidence type="ECO:0000313" key="4">
    <source>
        <dbReference type="Proteomes" id="UP000785679"/>
    </source>
</evidence>
<dbReference type="SUPFAM" id="SSF57850">
    <property type="entry name" value="RING/U-box"/>
    <property type="match status" value="1"/>
</dbReference>
<feature type="domain" description="RING-type" evidence="2">
    <location>
        <begin position="28"/>
        <end position="68"/>
    </location>
</feature>
<evidence type="ECO:0000256" key="1">
    <source>
        <dbReference type="PROSITE-ProRule" id="PRU00175"/>
    </source>
</evidence>
<dbReference type="Pfam" id="PF13639">
    <property type="entry name" value="zf-RING_2"/>
    <property type="match status" value="1"/>
</dbReference>
<dbReference type="Proteomes" id="UP000785679">
    <property type="component" value="Unassembled WGS sequence"/>
</dbReference>
<accession>A0A8J8SV29</accession>
<dbReference type="InterPro" id="IPR052804">
    <property type="entry name" value="UEC_component"/>
</dbReference>
<proteinExistence type="predicted"/>
<organism evidence="3 4">
    <name type="scientific">Halteria grandinella</name>
    <dbReference type="NCBI Taxonomy" id="5974"/>
    <lineage>
        <taxon>Eukaryota</taxon>
        <taxon>Sar</taxon>
        <taxon>Alveolata</taxon>
        <taxon>Ciliophora</taxon>
        <taxon>Intramacronucleata</taxon>
        <taxon>Spirotrichea</taxon>
        <taxon>Stichotrichia</taxon>
        <taxon>Sporadotrichida</taxon>
        <taxon>Halteriidae</taxon>
        <taxon>Halteria</taxon>
    </lineage>
</organism>
<dbReference type="AlphaFoldDB" id="A0A8J8SV29"/>
<dbReference type="GO" id="GO:0000151">
    <property type="term" value="C:ubiquitin ligase complex"/>
    <property type="evidence" value="ECO:0007669"/>
    <property type="project" value="TreeGrafter"/>
</dbReference>
<name>A0A8J8SV29_HALGN</name>
<evidence type="ECO:0000259" key="2">
    <source>
        <dbReference type="PROSITE" id="PS50089"/>
    </source>
</evidence>
<keyword evidence="1" id="KW-0479">Metal-binding</keyword>
<dbReference type="PROSITE" id="PS50089">
    <property type="entry name" value="ZF_RING_2"/>
    <property type="match status" value="1"/>
</dbReference>
<dbReference type="GO" id="GO:0006511">
    <property type="term" value="P:ubiquitin-dependent protein catabolic process"/>
    <property type="evidence" value="ECO:0007669"/>
    <property type="project" value="TreeGrafter"/>
</dbReference>
<dbReference type="GO" id="GO:0061630">
    <property type="term" value="F:ubiquitin protein ligase activity"/>
    <property type="evidence" value="ECO:0007669"/>
    <property type="project" value="TreeGrafter"/>
</dbReference>
<dbReference type="Gene3D" id="3.30.40.10">
    <property type="entry name" value="Zinc/RING finger domain, C3HC4 (zinc finger)"/>
    <property type="match status" value="1"/>
</dbReference>
<dbReference type="InterPro" id="IPR013083">
    <property type="entry name" value="Znf_RING/FYVE/PHD"/>
</dbReference>
<sequence>MKLEDFPKTSFDHSHVPPGVKEGEKVECQVCMMNFHQGDPILTMTCMHYYHLSCASDWLVKHTKCPICGTVQVIDEQYQ</sequence>
<dbReference type="PANTHER" id="PTHR46359:SF2">
    <property type="entry name" value="GEO07743P1"/>
    <property type="match status" value="1"/>
</dbReference>